<keyword evidence="3" id="KW-0418">Kinase</keyword>
<proteinExistence type="inferred from homology"/>
<keyword evidence="4" id="KW-1185">Reference proteome</keyword>
<dbReference type="PANTHER" id="PTHR18964:SF149">
    <property type="entry name" value="BIFUNCTIONAL UDP-N-ACETYLGLUCOSAMINE 2-EPIMERASE_N-ACETYLMANNOSAMINE KINASE"/>
    <property type="match status" value="1"/>
</dbReference>
<organism evidence="3 4">
    <name type="scientific">Quadrisphaera granulorum</name>
    <dbReference type="NCBI Taxonomy" id="317664"/>
    <lineage>
        <taxon>Bacteria</taxon>
        <taxon>Bacillati</taxon>
        <taxon>Actinomycetota</taxon>
        <taxon>Actinomycetes</taxon>
        <taxon>Kineosporiales</taxon>
        <taxon>Kineosporiaceae</taxon>
        <taxon>Quadrisphaera</taxon>
    </lineage>
</organism>
<dbReference type="PANTHER" id="PTHR18964">
    <property type="entry name" value="ROK (REPRESSOR, ORF, KINASE) FAMILY"/>
    <property type="match status" value="1"/>
</dbReference>
<evidence type="ECO:0000313" key="3">
    <source>
        <dbReference type="EMBL" id="PWJ54014.1"/>
    </source>
</evidence>
<dbReference type="SUPFAM" id="SSF46785">
    <property type="entry name" value="Winged helix' DNA-binding domain"/>
    <property type="match status" value="1"/>
</dbReference>
<dbReference type="InterPro" id="IPR036390">
    <property type="entry name" value="WH_DNA-bd_sf"/>
</dbReference>
<dbReference type="EMBL" id="QGDQ01000009">
    <property type="protein sequence ID" value="PWJ54014.1"/>
    <property type="molecule type" value="Genomic_DNA"/>
</dbReference>
<dbReference type="Proteomes" id="UP000245469">
    <property type="component" value="Unassembled WGS sequence"/>
</dbReference>
<dbReference type="InterPro" id="IPR036388">
    <property type="entry name" value="WH-like_DNA-bd_sf"/>
</dbReference>
<name>A0A316AAY5_9ACTN</name>
<sequence>MTPVDPGTPTWLRTRNDRTALALLLEHGPLSRSQLGRLSGMSKPTAGQMISRLEQVGLVGPVGEISESRGPNAVVYGVRSDVVAGVAVSVLEGSLEAVLTDPLGTAHPVAQVPLAGRDRSPEADVGAAVEAACRAAGADPASVTVVVVGVQAAVGVAHDELSFTDTLPGWPRRGARSRLEAATGHAVTLENDVNLATIAERATPELADADDFALLWVGEGLGVGVGVGGVVQRGAFGGAGEIGYLEVPRSAAAIDPNATDFTDLLGGAAVVRLLGGPPEEPLRSALTRLDDDVLAQLADRIALAAAPVVGLLDPGVLVLGGPTGLAGGPELAAAVKARLASAHLKTADPRDRLGRLRVLVSGSGPQPVLQGAGQLLVDDLRARLESRIGVP</sequence>
<comment type="caution">
    <text evidence="3">The sequence shown here is derived from an EMBL/GenBank/DDBJ whole genome shotgun (WGS) entry which is preliminary data.</text>
</comment>
<protein>
    <submittedName>
        <fullName evidence="3">Putative NBD/HSP70 family sugar kinase</fullName>
    </submittedName>
</protein>
<dbReference type="OrthoDB" id="3523179at2"/>
<evidence type="ECO:0000256" key="1">
    <source>
        <dbReference type="ARBA" id="ARBA00006479"/>
    </source>
</evidence>
<keyword evidence="3" id="KW-0808">Transferase</keyword>
<dbReference type="RefSeq" id="WP_109774005.1">
    <property type="nucleotide sequence ID" value="NZ_QGDQ01000009.1"/>
</dbReference>
<comment type="similarity">
    <text evidence="1">Belongs to the ROK (NagC/XylR) family.</text>
</comment>
<dbReference type="Pfam" id="PF01047">
    <property type="entry name" value="MarR"/>
    <property type="match status" value="1"/>
</dbReference>
<dbReference type="GO" id="GO:0003700">
    <property type="term" value="F:DNA-binding transcription factor activity"/>
    <property type="evidence" value="ECO:0007669"/>
    <property type="project" value="InterPro"/>
</dbReference>
<dbReference type="Gene3D" id="1.10.10.10">
    <property type="entry name" value="Winged helix-like DNA-binding domain superfamily/Winged helix DNA-binding domain"/>
    <property type="match status" value="1"/>
</dbReference>
<dbReference type="InterPro" id="IPR000600">
    <property type="entry name" value="ROK"/>
</dbReference>
<dbReference type="GO" id="GO:0016301">
    <property type="term" value="F:kinase activity"/>
    <property type="evidence" value="ECO:0007669"/>
    <property type="project" value="UniProtKB-KW"/>
</dbReference>
<dbReference type="Pfam" id="PF00480">
    <property type="entry name" value="ROK"/>
    <property type="match status" value="1"/>
</dbReference>
<evidence type="ECO:0000313" key="4">
    <source>
        <dbReference type="Proteomes" id="UP000245469"/>
    </source>
</evidence>
<dbReference type="InterPro" id="IPR000835">
    <property type="entry name" value="HTH_MarR-typ"/>
</dbReference>
<dbReference type="AlphaFoldDB" id="A0A316AAY5"/>
<feature type="domain" description="HTH marR-type" evidence="2">
    <location>
        <begin position="19"/>
        <end position="59"/>
    </location>
</feature>
<reference evidence="3 4" key="1">
    <citation type="submission" date="2018-03" db="EMBL/GenBank/DDBJ databases">
        <title>Genomic Encyclopedia of Archaeal and Bacterial Type Strains, Phase II (KMG-II): from individual species to whole genera.</title>
        <authorList>
            <person name="Goeker M."/>
        </authorList>
    </citation>
    <scope>NUCLEOTIDE SEQUENCE [LARGE SCALE GENOMIC DNA]</scope>
    <source>
        <strain evidence="3 4">DSM 44889</strain>
    </source>
</reference>
<accession>A0A316AAY5</accession>
<gene>
    <name evidence="3" type="ORF">BXY45_10996</name>
</gene>
<dbReference type="SUPFAM" id="SSF53067">
    <property type="entry name" value="Actin-like ATPase domain"/>
    <property type="match status" value="1"/>
</dbReference>
<evidence type="ECO:0000259" key="2">
    <source>
        <dbReference type="Pfam" id="PF01047"/>
    </source>
</evidence>
<dbReference type="Gene3D" id="3.30.420.40">
    <property type="match status" value="2"/>
</dbReference>
<dbReference type="InterPro" id="IPR043129">
    <property type="entry name" value="ATPase_NBD"/>
</dbReference>